<protein>
    <submittedName>
        <fullName evidence="2">Transcriptional regulator family: Bacterial regulatory protein, LuxR</fullName>
    </submittedName>
</protein>
<gene>
    <name evidence="2" type="ORF">Purlil1_13080</name>
</gene>
<name>A0ABR0BFG1_PURLI</name>
<feature type="domain" description="HTH luxR-type" evidence="1">
    <location>
        <begin position="5"/>
        <end position="45"/>
    </location>
</feature>
<evidence type="ECO:0000313" key="2">
    <source>
        <dbReference type="EMBL" id="KAK4073317.1"/>
    </source>
</evidence>
<sequence length="132" mass="14784">MAPKLSRAQHEVLEGMITAGFTNKSIAKQVGCSSRSVSRIRSNLRMFESTKAPPNRVGRRCKIDPLVQDDLLDQLVKEPTMSRSEMIAFIRNKYELDVSLSTITRLLQAAGWTRKNGNRVEVLYSGTHCCAT</sequence>
<keyword evidence="3" id="KW-1185">Reference proteome</keyword>
<dbReference type="EMBL" id="JAWRVI010000163">
    <property type="protein sequence ID" value="KAK4073317.1"/>
    <property type="molecule type" value="Genomic_DNA"/>
</dbReference>
<dbReference type="InterPro" id="IPR000792">
    <property type="entry name" value="Tscrpt_reg_LuxR_C"/>
</dbReference>
<dbReference type="Gene3D" id="1.10.10.10">
    <property type="entry name" value="Winged helix-like DNA-binding domain superfamily/Winged helix DNA-binding domain"/>
    <property type="match status" value="1"/>
</dbReference>
<accession>A0ABR0BFG1</accession>
<dbReference type="InterPro" id="IPR009057">
    <property type="entry name" value="Homeodomain-like_sf"/>
</dbReference>
<evidence type="ECO:0000313" key="3">
    <source>
        <dbReference type="Proteomes" id="UP001287286"/>
    </source>
</evidence>
<dbReference type="Pfam" id="PF00196">
    <property type="entry name" value="GerE"/>
    <property type="match status" value="1"/>
</dbReference>
<proteinExistence type="predicted"/>
<comment type="caution">
    <text evidence="2">The sequence shown here is derived from an EMBL/GenBank/DDBJ whole genome shotgun (WGS) entry which is preliminary data.</text>
</comment>
<dbReference type="SUPFAM" id="SSF46689">
    <property type="entry name" value="Homeodomain-like"/>
    <property type="match status" value="1"/>
</dbReference>
<evidence type="ECO:0000259" key="1">
    <source>
        <dbReference type="Pfam" id="PF00196"/>
    </source>
</evidence>
<dbReference type="Proteomes" id="UP001287286">
    <property type="component" value="Unassembled WGS sequence"/>
</dbReference>
<dbReference type="InterPro" id="IPR036388">
    <property type="entry name" value="WH-like_DNA-bd_sf"/>
</dbReference>
<organism evidence="2 3">
    <name type="scientific">Purpureocillium lilacinum</name>
    <name type="common">Paecilomyces lilacinus</name>
    <dbReference type="NCBI Taxonomy" id="33203"/>
    <lineage>
        <taxon>Eukaryota</taxon>
        <taxon>Fungi</taxon>
        <taxon>Dikarya</taxon>
        <taxon>Ascomycota</taxon>
        <taxon>Pezizomycotina</taxon>
        <taxon>Sordariomycetes</taxon>
        <taxon>Hypocreomycetidae</taxon>
        <taxon>Hypocreales</taxon>
        <taxon>Ophiocordycipitaceae</taxon>
        <taxon>Purpureocillium</taxon>
    </lineage>
</organism>
<reference evidence="2 3" key="1">
    <citation type="journal article" date="2024" name="Microbiol. Resour. Announc.">
        <title>Genome annotations for the ascomycete fungi Trichoderma harzianum, Trichoderma aggressivum, and Purpureocillium lilacinum.</title>
        <authorList>
            <person name="Beijen E.P.W."/>
            <person name="Ohm R.A."/>
        </authorList>
    </citation>
    <scope>NUCLEOTIDE SEQUENCE [LARGE SCALE GENOMIC DNA]</scope>
    <source>
        <strain evidence="2 3">CBS 150709</strain>
    </source>
</reference>